<gene>
    <name evidence="8" type="ORF">PG994_015147</name>
</gene>
<feature type="transmembrane region" description="Helical" evidence="6">
    <location>
        <begin position="174"/>
        <end position="196"/>
    </location>
</feature>
<dbReference type="Pfam" id="PF20684">
    <property type="entry name" value="Fung_rhodopsin"/>
    <property type="match status" value="1"/>
</dbReference>
<comment type="caution">
    <text evidence="8">The sequence shown here is derived from an EMBL/GenBank/DDBJ whole genome shotgun (WGS) entry which is preliminary data.</text>
</comment>
<keyword evidence="3 6" id="KW-1133">Transmembrane helix</keyword>
<accession>A0ABR1SVN8</accession>
<keyword evidence="2 6" id="KW-0812">Transmembrane</keyword>
<sequence>MALYYVSFPLLPPVRTHFVVNCALVFLMLVVVALRLYLRVSTKQGLGWDDALVMFSAPHGVGMLVIQGLWLPMGIGYPISETMANIPLILKLLLAYEVIYAVAITLIKLSMLCFYLRLFVNRSMRIATKATIAFVVIWSTANILQIFLICRPFSKTYDPTVTEGSCGDQVGSFIALGASNAVTDMAILLLPMSTVLGLKVAAKTKAALVGVFAVGLLTVVVAILRILSLTSVDLGGDLTGTMVYADFLSTTEPNLGIICVSLPLLGPLFSWVHRRKGSSARAGKDTRNTPRSGVRRFKGSGKSFDSFVRLEDLSRSDTALRLS</sequence>
<dbReference type="GeneID" id="92099619"/>
<dbReference type="InterPro" id="IPR052337">
    <property type="entry name" value="SAT4-like"/>
</dbReference>
<feature type="domain" description="Rhodopsin" evidence="7">
    <location>
        <begin position="34"/>
        <end position="270"/>
    </location>
</feature>
<evidence type="ECO:0000256" key="3">
    <source>
        <dbReference type="ARBA" id="ARBA00022989"/>
    </source>
</evidence>
<feature type="transmembrane region" description="Helical" evidence="6">
    <location>
        <begin position="93"/>
        <end position="120"/>
    </location>
</feature>
<dbReference type="InterPro" id="IPR049326">
    <property type="entry name" value="Rhodopsin_dom_fungi"/>
</dbReference>
<evidence type="ECO:0000256" key="5">
    <source>
        <dbReference type="ARBA" id="ARBA00038359"/>
    </source>
</evidence>
<organism evidence="8 9">
    <name type="scientific">Apiospora phragmitis</name>
    <dbReference type="NCBI Taxonomy" id="2905665"/>
    <lineage>
        <taxon>Eukaryota</taxon>
        <taxon>Fungi</taxon>
        <taxon>Dikarya</taxon>
        <taxon>Ascomycota</taxon>
        <taxon>Pezizomycotina</taxon>
        <taxon>Sordariomycetes</taxon>
        <taxon>Xylariomycetidae</taxon>
        <taxon>Amphisphaeriales</taxon>
        <taxon>Apiosporaceae</taxon>
        <taxon>Apiospora</taxon>
    </lineage>
</organism>
<protein>
    <recommendedName>
        <fullName evidence="7">Rhodopsin domain-containing protein</fullName>
    </recommendedName>
</protein>
<dbReference type="EMBL" id="JAQQWL010000016">
    <property type="protein sequence ID" value="KAK8038380.1"/>
    <property type="molecule type" value="Genomic_DNA"/>
</dbReference>
<evidence type="ECO:0000256" key="1">
    <source>
        <dbReference type="ARBA" id="ARBA00004141"/>
    </source>
</evidence>
<evidence type="ECO:0000256" key="4">
    <source>
        <dbReference type="ARBA" id="ARBA00023136"/>
    </source>
</evidence>
<name>A0ABR1SVN8_9PEZI</name>
<dbReference type="PANTHER" id="PTHR33048:SF161">
    <property type="entry name" value="INTEGRAL MEMBRANE PROTEIN"/>
    <property type="match status" value="1"/>
</dbReference>
<evidence type="ECO:0000256" key="2">
    <source>
        <dbReference type="ARBA" id="ARBA00022692"/>
    </source>
</evidence>
<feature type="transmembrane region" description="Helical" evidence="6">
    <location>
        <begin position="132"/>
        <end position="154"/>
    </location>
</feature>
<dbReference type="RefSeq" id="XP_066708232.1">
    <property type="nucleotide sequence ID" value="XM_066866556.1"/>
</dbReference>
<feature type="transmembrane region" description="Helical" evidence="6">
    <location>
        <begin position="208"/>
        <end position="227"/>
    </location>
</feature>
<proteinExistence type="inferred from homology"/>
<dbReference type="PANTHER" id="PTHR33048">
    <property type="entry name" value="PTH11-LIKE INTEGRAL MEMBRANE PROTEIN (AFU_ORTHOLOGUE AFUA_5G11245)"/>
    <property type="match status" value="1"/>
</dbReference>
<comment type="similarity">
    <text evidence="5">Belongs to the SAT4 family.</text>
</comment>
<feature type="transmembrane region" description="Helical" evidence="6">
    <location>
        <begin position="255"/>
        <end position="272"/>
    </location>
</feature>
<evidence type="ECO:0000313" key="8">
    <source>
        <dbReference type="EMBL" id="KAK8038380.1"/>
    </source>
</evidence>
<keyword evidence="9" id="KW-1185">Reference proteome</keyword>
<dbReference type="Proteomes" id="UP001480595">
    <property type="component" value="Unassembled WGS sequence"/>
</dbReference>
<feature type="transmembrane region" description="Helical" evidence="6">
    <location>
        <begin position="50"/>
        <end position="73"/>
    </location>
</feature>
<evidence type="ECO:0000256" key="6">
    <source>
        <dbReference type="SAM" id="Phobius"/>
    </source>
</evidence>
<evidence type="ECO:0000313" key="9">
    <source>
        <dbReference type="Proteomes" id="UP001480595"/>
    </source>
</evidence>
<reference evidence="8 9" key="1">
    <citation type="submission" date="2023-01" db="EMBL/GenBank/DDBJ databases">
        <title>Analysis of 21 Apiospora genomes using comparative genomics revels a genus with tremendous synthesis potential of carbohydrate active enzymes and secondary metabolites.</title>
        <authorList>
            <person name="Sorensen T."/>
        </authorList>
    </citation>
    <scope>NUCLEOTIDE SEQUENCE [LARGE SCALE GENOMIC DNA]</scope>
    <source>
        <strain evidence="8 9">CBS 135458</strain>
    </source>
</reference>
<comment type="subcellular location">
    <subcellularLocation>
        <location evidence="1">Membrane</location>
        <topology evidence="1">Multi-pass membrane protein</topology>
    </subcellularLocation>
</comment>
<feature type="transmembrane region" description="Helical" evidence="6">
    <location>
        <begin position="18"/>
        <end position="38"/>
    </location>
</feature>
<evidence type="ECO:0000259" key="7">
    <source>
        <dbReference type="Pfam" id="PF20684"/>
    </source>
</evidence>
<keyword evidence="4 6" id="KW-0472">Membrane</keyword>